<organism evidence="1 2">
    <name type="scientific">Niveispirillum lacus</name>
    <dbReference type="NCBI Taxonomy" id="1981099"/>
    <lineage>
        <taxon>Bacteria</taxon>
        <taxon>Pseudomonadati</taxon>
        <taxon>Pseudomonadota</taxon>
        <taxon>Alphaproteobacteria</taxon>
        <taxon>Rhodospirillales</taxon>
        <taxon>Azospirillaceae</taxon>
        <taxon>Niveispirillum</taxon>
    </lineage>
</organism>
<dbReference type="AlphaFoldDB" id="A0A255YXG5"/>
<dbReference type="EMBL" id="NOXU01000030">
    <property type="protein sequence ID" value="OYQ33365.1"/>
    <property type="molecule type" value="Genomic_DNA"/>
</dbReference>
<evidence type="ECO:0000313" key="1">
    <source>
        <dbReference type="EMBL" id="OYQ33365.1"/>
    </source>
</evidence>
<proteinExistence type="predicted"/>
<accession>A0A255YXG5</accession>
<sequence length="281" mass="32337">MAPAGESKLRGVVYGRSLDFRPQPPDPEVLGSPIKLTDVEAVKLPQKGWRDHFRLFLQSSGLTSVPSVVRLRWQAHEVIDWLQSSLLSKGRGKKASISHPVQMMSAIEFLMAMPGELEAERRIMHTLIGRALIEYRKRISANRERPMQFVKEASTHFFAGFKDQQLLSKTSTPGEQFATVQRIYNSYYFFRAYYIFSILSREPPDSASKLFSKFMRACFFMSTIQDDGTIAPKPAYRQLPPKEHVVFLAKRDVALQSRLREDEALRSELQNMLKFFRPMRG</sequence>
<evidence type="ECO:0000313" key="2">
    <source>
        <dbReference type="Proteomes" id="UP000216998"/>
    </source>
</evidence>
<gene>
    <name evidence="1" type="ORF">CHU95_13115</name>
</gene>
<reference evidence="1 2" key="1">
    <citation type="submission" date="2017-07" db="EMBL/GenBank/DDBJ databases">
        <title>Niveispirillum cyanobacteriorum sp. nov., isolated from cyanobacterial aggregates in a eutrophic lake.</title>
        <authorList>
            <person name="Cai H."/>
        </authorList>
    </citation>
    <scope>NUCLEOTIDE SEQUENCE [LARGE SCALE GENOMIC DNA]</scope>
    <source>
        <strain evidence="2">TH1-14</strain>
    </source>
</reference>
<comment type="caution">
    <text evidence="1">The sequence shown here is derived from an EMBL/GenBank/DDBJ whole genome shotgun (WGS) entry which is preliminary data.</text>
</comment>
<keyword evidence="2" id="KW-1185">Reference proteome</keyword>
<name>A0A255YXG5_9PROT</name>
<protein>
    <submittedName>
        <fullName evidence="1">Uncharacterized protein</fullName>
    </submittedName>
</protein>
<dbReference type="Proteomes" id="UP000216998">
    <property type="component" value="Unassembled WGS sequence"/>
</dbReference>